<evidence type="ECO:0000313" key="3">
    <source>
        <dbReference type="Proteomes" id="UP000315439"/>
    </source>
</evidence>
<dbReference type="Gene3D" id="3.40.50.720">
    <property type="entry name" value="NAD(P)-binding Rossmann-like Domain"/>
    <property type="match status" value="1"/>
</dbReference>
<keyword evidence="3" id="KW-1185">Reference proteome</keyword>
<evidence type="ECO:0000256" key="1">
    <source>
        <dbReference type="ARBA" id="ARBA00008903"/>
    </source>
</evidence>
<dbReference type="Gene3D" id="3.30.1780.10">
    <property type="entry name" value="ornithine cyclodeaminase, domain 1"/>
    <property type="match status" value="1"/>
</dbReference>
<gene>
    <name evidence="2" type="ORF">FLL46_05645</name>
</gene>
<dbReference type="Proteomes" id="UP000315439">
    <property type="component" value="Unassembled WGS sequence"/>
</dbReference>
<dbReference type="OrthoDB" id="9809203at2"/>
<sequence>MITFIDKQTIESHFDFPELIERLRSAFAQSNVEVPMRHHHDYANPPEDRESTLLLMPAWDPGKDLGVKMVTVSPNNGDYNLPSIQGIYLLFDAHKGSCKTLLDAKSLTAYRTAATSALASSYLSRENSRCLMMIGTGALSSVLIKAHAAVRPIDKVIIWGRDPLKAEALKKTLVDEPFEIEVVETIESGIKNADIISCATLSETPLINGELLKPGQHLDMVGAYRPDMREADDQCLLRSSIFVDHYAGALKETGDIVIPMQQGIIQRADIKAELFELCKEAATGREHSEEITFFKSVGHALEDLVAATLIAEKVNL</sequence>
<dbReference type="InterPro" id="IPR003462">
    <property type="entry name" value="ODC_Mu_crystall"/>
</dbReference>
<dbReference type="InterPro" id="IPR023401">
    <property type="entry name" value="ODC_N"/>
</dbReference>
<dbReference type="FunFam" id="3.40.50.720:FF:000311">
    <property type="entry name" value="Ornithine cyclodeaminase"/>
    <property type="match status" value="1"/>
</dbReference>
<dbReference type="GO" id="GO:0005737">
    <property type="term" value="C:cytoplasm"/>
    <property type="evidence" value="ECO:0007669"/>
    <property type="project" value="TreeGrafter"/>
</dbReference>
<accession>A0A545UHX2</accession>
<dbReference type="InterPro" id="IPR036291">
    <property type="entry name" value="NAD(P)-bd_dom_sf"/>
</dbReference>
<comment type="similarity">
    <text evidence="1">Belongs to the ornithine cyclodeaminase/mu-crystallin family.</text>
</comment>
<evidence type="ECO:0000313" key="2">
    <source>
        <dbReference type="EMBL" id="TQV89013.1"/>
    </source>
</evidence>
<dbReference type="GO" id="GO:0016491">
    <property type="term" value="F:oxidoreductase activity"/>
    <property type="evidence" value="ECO:0007669"/>
    <property type="project" value="UniProtKB-ARBA"/>
</dbReference>
<dbReference type="SUPFAM" id="SSF51735">
    <property type="entry name" value="NAD(P)-binding Rossmann-fold domains"/>
    <property type="match status" value="1"/>
</dbReference>
<reference evidence="2 3" key="1">
    <citation type="submission" date="2019-07" db="EMBL/GenBank/DDBJ databases">
        <title>Draft genome for Aliikangiella sp. M105.</title>
        <authorList>
            <person name="Wang G."/>
        </authorList>
    </citation>
    <scope>NUCLEOTIDE SEQUENCE [LARGE SCALE GENOMIC DNA]</scope>
    <source>
        <strain evidence="2 3">M105</strain>
    </source>
</reference>
<dbReference type="GO" id="GO:0019752">
    <property type="term" value="P:carboxylic acid metabolic process"/>
    <property type="evidence" value="ECO:0007669"/>
    <property type="project" value="UniProtKB-ARBA"/>
</dbReference>
<dbReference type="PIRSF" id="PIRSF001439">
    <property type="entry name" value="CryM"/>
    <property type="match status" value="1"/>
</dbReference>
<dbReference type="EMBL" id="VIKS01000003">
    <property type="protein sequence ID" value="TQV89013.1"/>
    <property type="molecule type" value="Genomic_DNA"/>
</dbReference>
<proteinExistence type="inferred from homology"/>
<dbReference type="NCBIfam" id="NF004793">
    <property type="entry name" value="PRK06141.1"/>
    <property type="match status" value="1"/>
</dbReference>
<protein>
    <submittedName>
        <fullName evidence="2">Ornithine cyclodeaminase family protein</fullName>
    </submittedName>
</protein>
<dbReference type="PANTHER" id="PTHR13812:SF19">
    <property type="entry name" value="KETIMINE REDUCTASE MU-CRYSTALLIN"/>
    <property type="match status" value="1"/>
</dbReference>
<comment type="caution">
    <text evidence="2">The sequence shown here is derived from an EMBL/GenBank/DDBJ whole genome shotgun (WGS) entry which is preliminary data.</text>
</comment>
<dbReference type="RefSeq" id="WP_142892498.1">
    <property type="nucleotide sequence ID" value="NZ_ML660161.1"/>
</dbReference>
<dbReference type="PANTHER" id="PTHR13812">
    <property type="entry name" value="KETIMINE REDUCTASE MU-CRYSTALLIN"/>
    <property type="match status" value="1"/>
</dbReference>
<name>A0A545UHX2_9GAMM</name>
<dbReference type="Pfam" id="PF02423">
    <property type="entry name" value="OCD_Mu_crystall"/>
    <property type="match status" value="1"/>
</dbReference>
<organism evidence="2 3">
    <name type="scientific">Aliikangiella coralliicola</name>
    <dbReference type="NCBI Taxonomy" id="2592383"/>
    <lineage>
        <taxon>Bacteria</taxon>
        <taxon>Pseudomonadati</taxon>
        <taxon>Pseudomonadota</taxon>
        <taxon>Gammaproteobacteria</taxon>
        <taxon>Oceanospirillales</taxon>
        <taxon>Pleioneaceae</taxon>
        <taxon>Aliikangiella</taxon>
    </lineage>
</organism>
<dbReference type="AlphaFoldDB" id="A0A545UHX2"/>